<dbReference type="OrthoDB" id="293356at2759"/>
<dbReference type="PANTHER" id="PTHR45672">
    <property type="entry name" value="PROTEIN DISULFIDE-ISOMERASE C17H9.14C-RELATED"/>
    <property type="match status" value="1"/>
</dbReference>
<dbReference type="GO" id="GO:0006457">
    <property type="term" value="P:protein folding"/>
    <property type="evidence" value="ECO:0007669"/>
    <property type="project" value="TreeGrafter"/>
</dbReference>
<sequence>MKGQYYSLKRKINTSSQLLRSNQLLSLAETNDQIQKNKTDSQLSNSHKKISRSINNLPKKDPNLDLAFMTITKPDSRYDFSKFPNLEKKTDVQRVNWFTKQNKQIEQQQNFLEFLNATRTQSTKNQNKTKVNVQQNKIDDKNELNYCDKYFVIKTPIKPILIKQKNTKLISMSSTMSRIKKKALNRNMNLEQFIEKNNELRRHCQTQQEHQYTQNSILEQLQIKNIQHINLYSSVKRGIKNNILHNQYKSEIKDLIELDDELTIQDYETIKELQKKSIFQNPFSNPHHNEINQFNSQSINNNTKINEQNENEQLLIIQKRKNKIKRVLLQITLFLHWMIEHKLKYEDIITGNVFQTKPYQSEKSKLCFQKVKANDIDLVNQFINHNKYLVYDYDNFKLTMLHHAVIRDYPEMAILILQNHAEINSKDIQGRTPLFYAIKGKCNQCVLILLYYKASPWGNLKNTYDKSQSQRFIQKSKNNSSSYANTQGIQKRTLLVIIKINIYIQMIILILFLISFSYAHDWDENTKVKLLNEEQYDLLNKDEGIFIMFYAPWCPHCIKLIPTWEIQGQQSNTAAVNCEQHSQLCSRFKIKGFPSLVYIPPQSKFGYKFYGNRTNDEFDLFIKGGWQKEGILQIEILSEFTLVDQIIEYLKDPMFIGVIVVMLFLIFMICCMNRLDSEREEIQKNKQQKVQKKED</sequence>
<keyword evidence="4" id="KW-0472">Membrane</keyword>
<keyword evidence="4" id="KW-0812">Transmembrane</keyword>
<feature type="domain" description="Thioredoxin" evidence="5">
    <location>
        <begin position="507"/>
        <end position="627"/>
    </location>
</feature>
<dbReference type="PANTHER" id="PTHR45672:SF3">
    <property type="entry name" value="THIOREDOXIN DOMAIN-CONTAINING PROTEIN 5"/>
    <property type="match status" value="1"/>
</dbReference>
<evidence type="ECO:0000256" key="2">
    <source>
        <dbReference type="ARBA" id="ARBA00022729"/>
    </source>
</evidence>
<dbReference type="Pfam" id="PF00085">
    <property type="entry name" value="Thioredoxin"/>
    <property type="match status" value="1"/>
</dbReference>
<dbReference type="AlphaFoldDB" id="A0A8S1U8C8"/>
<proteinExistence type="inferred from homology"/>
<dbReference type="InterPro" id="IPR051063">
    <property type="entry name" value="PDI"/>
</dbReference>
<dbReference type="InterPro" id="IPR002110">
    <property type="entry name" value="Ankyrin_rpt"/>
</dbReference>
<dbReference type="GO" id="GO:0005783">
    <property type="term" value="C:endoplasmic reticulum"/>
    <property type="evidence" value="ECO:0007669"/>
    <property type="project" value="TreeGrafter"/>
</dbReference>
<keyword evidence="4" id="KW-1133">Transmembrane helix</keyword>
<evidence type="ECO:0000313" key="6">
    <source>
        <dbReference type="EMBL" id="CAD8161461.1"/>
    </source>
</evidence>
<feature type="compositionally biased region" description="Polar residues" evidence="3">
    <location>
        <begin position="36"/>
        <end position="45"/>
    </location>
</feature>
<accession>A0A8S1U8C8</accession>
<dbReference type="Proteomes" id="UP000689195">
    <property type="component" value="Unassembled WGS sequence"/>
</dbReference>
<evidence type="ECO:0000256" key="4">
    <source>
        <dbReference type="SAM" id="Phobius"/>
    </source>
</evidence>
<organism evidence="6 7">
    <name type="scientific">Paramecium pentaurelia</name>
    <dbReference type="NCBI Taxonomy" id="43138"/>
    <lineage>
        <taxon>Eukaryota</taxon>
        <taxon>Sar</taxon>
        <taxon>Alveolata</taxon>
        <taxon>Ciliophora</taxon>
        <taxon>Intramacronucleata</taxon>
        <taxon>Oligohymenophorea</taxon>
        <taxon>Peniculida</taxon>
        <taxon>Parameciidae</taxon>
        <taxon>Paramecium</taxon>
    </lineage>
</organism>
<comment type="similarity">
    <text evidence="1">Belongs to the protein disulfide isomerase family.</text>
</comment>
<reference evidence="6" key="1">
    <citation type="submission" date="2021-01" db="EMBL/GenBank/DDBJ databases">
        <authorList>
            <consortium name="Genoscope - CEA"/>
            <person name="William W."/>
        </authorList>
    </citation>
    <scope>NUCLEOTIDE SEQUENCE</scope>
</reference>
<feature type="region of interest" description="Disordered" evidence="3">
    <location>
        <begin position="36"/>
        <end position="56"/>
    </location>
</feature>
<dbReference type="GO" id="GO:0003756">
    <property type="term" value="F:protein disulfide isomerase activity"/>
    <property type="evidence" value="ECO:0007669"/>
    <property type="project" value="TreeGrafter"/>
</dbReference>
<evidence type="ECO:0000256" key="3">
    <source>
        <dbReference type="SAM" id="MobiDB-lite"/>
    </source>
</evidence>
<protein>
    <recommendedName>
        <fullName evidence="5">Thioredoxin domain-containing protein</fullName>
    </recommendedName>
</protein>
<name>A0A8S1U8C8_9CILI</name>
<evidence type="ECO:0000259" key="5">
    <source>
        <dbReference type="PROSITE" id="PS51352"/>
    </source>
</evidence>
<dbReference type="EMBL" id="CAJJDO010000036">
    <property type="protein sequence ID" value="CAD8161461.1"/>
    <property type="molecule type" value="Genomic_DNA"/>
</dbReference>
<gene>
    <name evidence="6" type="ORF">PPENT_87.1.T0360198</name>
</gene>
<feature type="transmembrane region" description="Helical" evidence="4">
    <location>
        <begin position="654"/>
        <end position="675"/>
    </location>
</feature>
<dbReference type="PROSITE" id="PS51352">
    <property type="entry name" value="THIOREDOXIN_2"/>
    <property type="match status" value="1"/>
</dbReference>
<dbReference type="Pfam" id="PF12796">
    <property type="entry name" value="Ank_2"/>
    <property type="match status" value="1"/>
</dbReference>
<dbReference type="CDD" id="cd02961">
    <property type="entry name" value="PDI_a_family"/>
    <property type="match status" value="1"/>
</dbReference>
<feature type="transmembrane region" description="Helical" evidence="4">
    <location>
        <begin position="500"/>
        <end position="519"/>
    </location>
</feature>
<keyword evidence="7" id="KW-1185">Reference proteome</keyword>
<evidence type="ECO:0000313" key="7">
    <source>
        <dbReference type="Proteomes" id="UP000689195"/>
    </source>
</evidence>
<dbReference type="InterPro" id="IPR013766">
    <property type="entry name" value="Thioredoxin_domain"/>
</dbReference>
<keyword evidence="2" id="KW-0732">Signal</keyword>
<comment type="caution">
    <text evidence="6">The sequence shown here is derived from an EMBL/GenBank/DDBJ whole genome shotgun (WGS) entry which is preliminary data.</text>
</comment>
<dbReference type="SMART" id="SM00248">
    <property type="entry name" value="ANK"/>
    <property type="match status" value="2"/>
</dbReference>
<evidence type="ECO:0000256" key="1">
    <source>
        <dbReference type="ARBA" id="ARBA00006347"/>
    </source>
</evidence>